<dbReference type="SMART" id="SM00184">
    <property type="entry name" value="RING"/>
    <property type="match status" value="1"/>
</dbReference>
<dbReference type="OrthoDB" id="1630758at2759"/>
<keyword evidence="10" id="KW-1185">Reference proteome</keyword>
<evidence type="ECO:0000256" key="2">
    <source>
        <dbReference type="ARBA" id="ARBA00022771"/>
    </source>
</evidence>
<keyword evidence="1 4" id="KW-0479">Metal-binding</keyword>
<evidence type="ECO:0000259" key="7">
    <source>
        <dbReference type="PROSITE" id="PS50089"/>
    </source>
</evidence>
<evidence type="ECO:0000256" key="4">
    <source>
        <dbReference type="PROSITE-ProRule" id="PRU00207"/>
    </source>
</evidence>
<keyword evidence="3 4" id="KW-0862">Zinc</keyword>
<dbReference type="InterPro" id="IPR013083">
    <property type="entry name" value="Znf_RING/FYVE/PHD"/>
</dbReference>
<feature type="compositionally biased region" description="Polar residues" evidence="6">
    <location>
        <begin position="419"/>
        <end position="438"/>
    </location>
</feature>
<dbReference type="PANTHER" id="PTHR10131:SF94">
    <property type="entry name" value="TNF RECEPTOR-ASSOCIATED FACTOR 4"/>
    <property type="match status" value="1"/>
</dbReference>
<evidence type="ECO:0008006" key="11">
    <source>
        <dbReference type="Google" id="ProtNLM"/>
    </source>
</evidence>
<keyword evidence="5" id="KW-0175">Coiled coil</keyword>
<dbReference type="InterPro" id="IPR017907">
    <property type="entry name" value="Znf_RING_CS"/>
</dbReference>
<organism evidence="9 10">
    <name type="scientific">Emergomyces africanus</name>
    <dbReference type="NCBI Taxonomy" id="1955775"/>
    <lineage>
        <taxon>Eukaryota</taxon>
        <taxon>Fungi</taxon>
        <taxon>Dikarya</taxon>
        <taxon>Ascomycota</taxon>
        <taxon>Pezizomycotina</taxon>
        <taxon>Eurotiomycetes</taxon>
        <taxon>Eurotiomycetidae</taxon>
        <taxon>Onygenales</taxon>
        <taxon>Ajellomycetaceae</taxon>
        <taxon>Emergomyces</taxon>
    </lineage>
</organism>
<proteinExistence type="predicted"/>
<dbReference type="AlphaFoldDB" id="A0A1B7NY13"/>
<gene>
    <name evidence="9" type="ORF">ACJ72_03996</name>
</gene>
<feature type="compositionally biased region" description="Basic and acidic residues" evidence="6">
    <location>
        <begin position="464"/>
        <end position="475"/>
    </location>
</feature>
<dbReference type="PROSITE" id="PS50145">
    <property type="entry name" value="ZF_TRAF"/>
    <property type="match status" value="1"/>
</dbReference>
<dbReference type="SUPFAM" id="SSF57850">
    <property type="entry name" value="RING/U-box"/>
    <property type="match status" value="1"/>
</dbReference>
<evidence type="ECO:0000256" key="5">
    <source>
        <dbReference type="SAM" id="Coils"/>
    </source>
</evidence>
<dbReference type="InterPro" id="IPR001293">
    <property type="entry name" value="Znf_TRAF"/>
</dbReference>
<evidence type="ECO:0000256" key="3">
    <source>
        <dbReference type="ARBA" id="ARBA00022833"/>
    </source>
</evidence>
<dbReference type="Pfam" id="PF02176">
    <property type="entry name" value="zf-TRAF"/>
    <property type="match status" value="1"/>
</dbReference>
<feature type="compositionally biased region" description="Low complexity" evidence="6">
    <location>
        <begin position="441"/>
        <end position="452"/>
    </location>
</feature>
<dbReference type="PROSITE" id="PS00518">
    <property type="entry name" value="ZF_RING_1"/>
    <property type="match status" value="1"/>
</dbReference>
<feature type="zinc finger region" description="TRAF-type" evidence="4">
    <location>
        <begin position="176"/>
        <end position="231"/>
    </location>
</feature>
<evidence type="ECO:0000313" key="9">
    <source>
        <dbReference type="EMBL" id="OAX81664.1"/>
    </source>
</evidence>
<feature type="region of interest" description="Disordered" evidence="6">
    <location>
        <begin position="419"/>
        <end position="475"/>
    </location>
</feature>
<keyword evidence="2 4" id="KW-0863">Zinc-finger</keyword>
<name>A0A1B7NY13_9EURO</name>
<evidence type="ECO:0000256" key="6">
    <source>
        <dbReference type="SAM" id="MobiDB-lite"/>
    </source>
</evidence>
<feature type="coiled-coil region" evidence="5">
    <location>
        <begin position="247"/>
        <end position="281"/>
    </location>
</feature>
<comment type="caution">
    <text evidence="9">The sequence shown here is derived from an EMBL/GenBank/DDBJ whole genome shotgun (WGS) entry which is preliminary data.</text>
</comment>
<feature type="domain" description="RING-type" evidence="7">
    <location>
        <begin position="29"/>
        <end position="79"/>
    </location>
</feature>
<dbReference type="GO" id="GO:0008270">
    <property type="term" value="F:zinc ion binding"/>
    <property type="evidence" value="ECO:0007669"/>
    <property type="project" value="UniProtKB-KW"/>
</dbReference>
<dbReference type="Proteomes" id="UP000091918">
    <property type="component" value="Unassembled WGS sequence"/>
</dbReference>
<evidence type="ECO:0000259" key="8">
    <source>
        <dbReference type="PROSITE" id="PS50145"/>
    </source>
</evidence>
<evidence type="ECO:0000256" key="1">
    <source>
        <dbReference type="ARBA" id="ARBA00022723"/>
    </source>
</evidence>
<dbReference type="PROSITE" id="PS50089">
    <property type="entry name" value="ZF_RING_2"/>
    <property type="match status" value="1"/>
</dbReference>
<accession>A0A1B7NY13</accession>
<reference evidence="9 10" key="1">
    <citation type="submission" date="2015-07" db="EMBL/GenBank/DDBJ databases">
        <title>Emmonsia species relationships and genome sequence.</title>
        <authorList>
            <person name="Cuomo C.A."/>
            <person name="Schwartz I.S."/>
            <person name="Kenyon C."/>
            <person name="de Hoog G.S."/>
            <person name="Govender N.P."/>
            <person name="Botha A."/>
            <person name="Moreno L."/>
            <person name="de Vries M."/>
            <person name="Munoz J.F."/>
            <person name="Stielow J.B."/>
        </authorList>
    </citation>
    <scope>NUCLEOTIDE SEQUENCE [LARGE SCALE GENOMIC DNA]</scope>
    <source>
        <strain evidence="9 10">CBS 136260</strain>
    </source>
</reference>
<dbReference type="InterPro" id="IPR001841">
    <property type="entry name" value="Znf_RING"/>
</dbReference>
<dbReference type="EMBL" id="LGUA01000433">
    <property type="protein sequence ID" value="OAX81664.1"/>
    <property type="molecule type" value="Genomic_DNA"/>
</dbReference>
<protein>
    <recommendedName>
        <fullName evidence="11">RING-type domain-containing protein</fullName>
    </recommendedName>
</protein>
<dbReference type="STRING" id="1658172.A0A1B7NY13"/>
<sequence length="475" mass="52912">MEDESLEPDSFVDLRALEYVSTYDGHLMCPICHCPFIRPLRLKCDHIFCQKCLNSCITSSPTQTPLTPPSNNFACPSCRTPTMATFMKVPRIIISMCDDLRVKCPFAGQGCEEIIQRGHVQAHVDKYCAYRLMRCPDANCNYMTRKKDLDPDRRCLHELRNCDSCGESVMEGDFEVHTNELCSSLKTECTDCHTTMPRSEMAKHLESCCEVERMCCAAKFGCPVKLTMTELTQHEQSCPLVKLGPYLETQASRIESMESTIKQLRQRNEILEDGIANIRSTIAQILPPQANPQTEILPVVRSDSPLSLPLELLNVSAGPEISNDPTSEPTDNVTPSFPEFTPIPPASNTTTYLLSIHESLREEVTQLSNAMSDIDARVNMSIMNESIRLRDEMAHISAGVNTIRMQVHWLMNPRLHQNQRNVNAPATGTPSASDSSRTMDGVGPVSSQSGNPSSPPPSIQRGRRFSDGSREGTKL</sequence>
<dbReference type="SUPFAM" id="SSF49599">
    <property type="entry name" value="TRAF domain-like"/>
    <property type="match status" value="1"/>
</dbReference>
<dbReference type="Gene3D" id="3.30.40.10">
    <property type="entry name" value="Zinc/RING finger domain, C3HC4 (zinc finger)"/>
    <property type="match status" value="3"/>
</dbReference>
<evidence type="ECO:0000313" key="10">
    <source>
        <dbReference type="Proteomes" id="UP000091918"/>
    </source>
</evidence>
<dbReference type="PANTHER" id="PTHR10131">
    <property type="entry name" value="TNF RECEPTOR ASSOCIATED FACTOR"/>
    <property type="match status" value="1"/>
</dbReference>
<feature type="domain" description="TRAF-type" evidence="8">
    <location>
        <begin position="176"/>
        <end position="231"/>
    </location>
</feature>